<feature type="compositionally biased region" description="Basic residues" evidence="1">
    <location>
        <begin position="127"/>
        <end position="150"/>
    </location>
</feature>
<organism evidence="2">
    <name type="scientific">Sesamum radiatum</name>
    <name type="common">Black benniseed</name>
    <dbReference type="NCBI Taxonomy" id="300843"/>
    <lineage>
        <taxon>Eukaryota</taxon>
        <taxon>Viridiplantae</taxon>
        <taxon>Streptophyta</taxon>
        <taxon>Embryophyta</taxon>
        <taxon>Tracheophyta</taxon>
        <taxon>Spermatophyta</taxon>
        <taxon>Magnoliopsida</taxon>
        <taxon>eudicotyledons</taxon>
        <taxon>Gunneridae</taxon>
        <taxon>Pentapetalae</taxon>
        <taxon>asterids</taxon>
        <taxon>lamiids</taxon>
        <taxon>Lamiales</taxon>
        <taxon>Pedaliaceae</taxon>
        <taxon>Sesamum</taxon>
    </lineage>
</organism>
<sequence length="150" mass="16955">MQLGDTLQQKVNISLYGFAGEEVHPRGMISLPLTLGTRTFRKTFMFLVVDVPSAYHVILGRLTLNAFQVVISTYHLKIKFLTFGGVGEVQGDPSNHESVMLKPYIKDKKEVSRRPTSKLAPINEKRKYNKKGNPKKGKGRPRRSNQPKNC</sequence>
<reference evidence="2" key="2">
    <citation type="journal article" date="2024" name="Plant">
        <title>Genomic evolution and insights into agronomic trait innovations of Sesamum species.</title>
        <authorList>
            <person name="Miao H."/>
            <person name="Wang L."/>
            <person name="Qu L."/>
            <person name="Liu H."/>
            <person name="Sun Y."/>
            <person name="Le M."/>
            <person name="Wang Q."/>
            <person name="Wei S."/>
            <person name="Zheng Y."/>
            <person name="Lin W."/>
            <person name="Duan Y."/>
            <person name="Cao H."/>
            <person name="Xiong S."/>
            <person name="Wang X."/>
            <person name="Wei L."/>
            <person name="Li C."/>
            <person name="Ma Q."/>
            <person name="Ju M."/>
            <person name="Zhao R."/>
            <person name="Li G."/>
            <person name="Mu C."/>
            <person name="Tian Q."/>
            <person name="Mei H."/>
            <person name="Zhang T."/>
            <person name="Gao T."/>
            <person name="Zhang H."/>
        </authorList>
    </citation>
    <scope>NUCLEOTIDE SEQUENCE</scope>
    <source>
        <strain evidence="2">G02</strain>
    </source>
</reference>
<evidence type="ECO:0000256" key="1">
    <source>
        <dbReference type="SAM" id="MobiDB-lite"/>
    </source>
</evidence>
<dbReference type="PANTHER" id="PTHR33240:SF8">
    <property type="entry name" value="OS03G0439900 PROTEIN"/>
    <property type="match status" value="1"/>
</dbReference>
<name>A0AAW2SK30_SESRA</name>
<protein>
    <submittedName>
        <fullName evidence="2">Uncharacterized protein</fullName>
    </submittedName>
</protein>
<dbReference type="EMBL" id="JACGWJ010000010">
    <property type="protein sequence ID" value="KAL0392870.1"/>
    <property type="molecule type" value="Genomic_DNA"/>
</dbReference>
<comment type="caution">
    <text evidence="2">The sequence shown here is derived from an EMBL/GenBank/DDBJ whole genome shotgun (WGS) entry which is preliminary data.</text>
</comment>
<reference evidence="2" key="1">
    <citation type="submission" date="2020-06" db="EMBL/GenBank/DDBJ databases">
        <authorList>
            <person name="Li T."/>
            <person name="Hu X."/>
            <person name="Zhang T."/>
            <person name="Song X."/>
            <person name="Zhang H."/>
            <person name="Dai N."/>
            <person name="Sheng W."/>
            <person name="Hou X."/>
            <person name="Wei L."/>
        </authorList>
    </citation>
    <scope>NUCLEOTIDE SEQUENCE</scope>
    <source>
        <strain evidence="2">G02</strain>
        <tissue evidence="2">Leaf</tissue>
    </source>
</reference>
<dbReference type="AlphaFoldDB" id="A0AAW2SK30"/>
<proteinExistence type="predicted"/>
<gene>
    <name evidence="2" type="ORF">Sradi_2509800</name>
</gene>
<dbReference type="PANTHER" id="PTHR33240">
    <property type="entry name" value="OS08G0508500 PROTEIN"/>
    <property type="match status" value="1"/>
</dbReference>
<feature type="region of interest" description="Disordered" evidence="1">
    <location>
        <begin position="105"/>
        <end position="150"/>
    </location>
</feature>
<accession>A0AAW2SK30</accession>
<evidence type="ECO:0000313" key="2">
    <source>
        <dbReference type="EMBL" id="KAL0392870.1"/>
    </source>
</evidence>